<dbReference type="InterPro" id="IPR025263">
    <property type="entry name" value="YhdP_central"/>
</dbReference>
<dbReference type="InterPro" id="IPR011836">
    <property type="entry name" value="YhdP"/>
</dbReference>
<reference evidence="3 4" key="1">
    <citation type="submission" date="2018-01" db="EMBL/GenBank/DDBJ databases">
        <title>Co-occurrence of chitin degradation, pigmentation and bioactivity in marine Pseudoalteromonas.</title>
        <authorList>
            <person name="Paulsen S."/>
            <person name="Gram L."/>
            <person name="Machado H."/>
        </authorList>
    </citation>
    <scope>NUCLEOTIDE SEQUENCE [LARGE SCALE GENOMIC DNA]</scope>
    <source>
        <strain evidence="3 4">S3898</strain>
    </source>
</reference>
<protein>
    <submittedName>
        <fullName evidence="3">TIGR02099 family protein</fullName>
    </submittedName>
</protein>
<feature type="region of interest" description="Disordered" evidence="1">
    <location>
        <begin position="1248"/>
        <end position="1323"/>
    </location>
</feature>
<feature type="compositionally biased region" description="Basic and acidic residues" evidence="1">
    <location>
        <begin position="1313"/>
        <end position="1323"/>
    </location>
</feature>
<feature type="compositionally biased region" description="Polar residues" evidence="1">
    <location>
        <begin position="1303"/>
        <end position="1312"/>
    </location>
</feature>
<dbReference type="PANTHER" id="PTHR38690">
    <property type="entry name" value="PROTEASE-RELATED"/>
    <property type="match status" value="1"/>
</dbReference>
<proteinExistence type="predicted"/>
<evidence type="ECO:0000256" key="1">
    <source>
        <dbReference type="SAM" id="MobiDB-lite"/>
    </source>
</evidence>
<gene>
    <name evidence="3" type="ORF">C1E23_11000</name>
</gene>
<organism evidence="3 4">
    <name type="scientific">Pseudoalteromonas phenolica</name>
    <dbReference type="NCBI Taxonomy" id="161398"/>
    <lineage>
        <taxon>Bacteria</taxon>
        <taxon>Pseudomonadati</taxon>
        <taxon>Pseudomonadota</taxon>
        <taxon>Gammaproteobacteria</taxon>
        <taxon>Alteromonadales</taxon>
        <taxon>Pseudoalteromonadaceae</taxon>
        <taxon>Pseudoalteromonas</taxon>
    </lineage>
</organism>
<evidence type="ECO:0000259" key="2">
    <source>
        <dbReference type="Pfam" id="PF13116"/>
    </source>
</evidence>
<feature type="domain" description="YhdP central" evidence="2">
    <location>
        <begin position="6"/>
        <end position="1244"/>
    </location>
</feature>
<dbReference type="PANTHER" id="PTHR38690:SF1">
    <property type="entry name" value="PROTEASE"/>
    <property type="match status" value="1"/>
</dbReference>
<evidence type="ECO:0000313" key="3">
    <source>
        <dbReference type="EMBL" id="RZQ53144.1"/>
    </source>
</evidence>
<comment type="caution">
    <text evidence="3">The sequence shown here is derived from an EMBL/GenBank/DDBJ whole genome shotgun (WGS) entry which is preliminary data.</text>
</comment>
<dbReference type="RefSeq" id="WP_130255604.1">
    <property type="nucleotide sequence ID" value="NZ_PPSX01000036.1"/>
</dbReference>
<dbReference type="NCBIfam" id="TIGR02099">
    <property type="entry name" value="YhdP family protein"/>
    <property type="match status" value="1"/>
</dbReference>
<dbReference type="Pfam" id="PF13116">
    <property type="entry name" value="YhdP"/>
    <property type="match status" value="1"/>
</dbReference>
<dbReference type="EMBL" id="PPSX01000036">
    <property type="protein sequence ID" value="RZQ53144.1"/>
    <property type="molecule type" value="Genomic_DNA"/>
</dbReference>
<dbReference type="Proteomes" id="UP000291338">
    <property type="component" value="Unassembled WGS sequence"/>
</dbReference>
<name>A0A4Q7ILV2_9GAMM</name>
<accession>A0A4Q7ILV2</accession>
<sequence>MQVKAVCFFCLRKVWQLIAITLVLLAVLVSVFRYSLPYANDYKHDLETLINEQFDVDLRIGSITASWEGVGPALVLEGVTFDDNNDSPISLQIDNTSLQINILESLRFLQLRSDYFVLEGFSADIDFNALDLSTQQAQTEFEQQALIESLFLGESGHFAIRDSSLNLTMVNGKEHTILLEDVIWQNNVIAHRGSGLVSVPGLTEGQISADLLLTGKTFSELAGEVFLQASQIDLKDWLSPYLDTEKESLHTDVNGQLWLSLAHGKVKNVQLNMQPSHIHWQQNNQAQQLTLNSAQALLSPMQSGWLLQGSEINFTRNESGSFTDIGFRAEFSQAQSVWFEGVELSLLNEFLQLTNLPNTELVADFAPSGTVKGKLEFTTDSKPNVWLYSEDLSWQFAQGLPATDPMRIELYAVGDEATLEVFAKQGQLYTGEMFARPIPYNELSGRFHVYKYNDDWRVNSDSIWLDNSELTLAGEMELRLLEQPELDLYVEVKGGTGKIAKHYFPQTLMAESLINYLNDAIKAGQHLGSQVLLSGKLSDFPYLNGDGRFEVLSDLAQAEFAFAPEWPAVKQASAKLHFVNERMDIYVDEGQLINQVINGDVQVSLANLQQASNLIVDINQATQAQSLGAFFAQTPLKDPLTNVFEVVQAQGEVSGKIKLDIDLSSLAVNATGKVDLNNNSVFLAQPGMQLSMLSGQLSFNDEVIQLNDAEATWLEMPLTISVAGQSIEKAYQVKVETQLQASSEQLLPYGHGIVDGYISGKTQLNTQVNLDFAPQGFTYNAVFNADLVGVESNLPAPYNKLTEQSWPLTGQVRGDDISNLITANIQDKLFFNAILDNETGRFSNTHIIAAQKDRGLAQQGLQVSIDLPEVQLVPWIDFIDRLIQLSGKESDTPSMLPKLNEITAQVDDLSISGIPFNDFEMRLEPVDSGTQIRLNAKELRATIAIPEGNSSRPIKIDSDYLRLNVPEVESETSTTEPETAESLQWLTRMPAIELLCADCKVKTYQLDKVSLSMFGDNEKFNISELVVDKQDHVFRGQGSWQDGITEISGIMNSRDIGELLSEFDLTSSIKDSKANMHYQLSWQGAPYKAHVSSLAGDIQWELGEGHLSEISDKGARVFSLLSLDSLVRKLKLDFRDVFSKGFFYNSMEGSIQIAEGIAYTKDTKMDGVPADLTIQGFANLDTQEINYDLAIAPQVTSSLPVIVGWMVNPVTGIAALALDQVLHSARVISEIKFKVTGTMQEPVVTEIDRKSREIELSKPAQSEPPAQGEQPASQPVVEGEAVSQSSTSASPVKAEKLEAGQTPVKTQQNVQSKSKDKANEGGN</sequence>
<evidence type="ECO:0000313" key="4">
    <source>
        <dbReference type="Proteomes" id="UP000291338"/>
    </source>
</evidence>